<dbReference type="EMBL" id="LXQA010487581">
    <property type="protein sequence ID" value="MCI54924.1"/>
    <property type="molecule type" value="Genomic_DNA"/>
</dbReference>
<protein>
    <submittedName>
        <fullName evidence="1">Retrotransposon gag protein</fullName>
    </submittedName>
</protein>
<organism evidence="1 2">
    <name type="scientific">Trifolium medium</name>
    <dbReference type="NCBI Taxonomy" id="97028"/>
    <lineage>
        <taxon>Eukaryota</taxon>
        <taxon>Viridiplantae</taxon>
        <taxon>Streptophyta</taxon>
        <taxon>Embryophyta</taxon>
        <taxon>Tracheophyta</taxon>
        <taxon>Spermatophyta</taxon>
        <taxon>Magnoliopsida</taxon>
        <taxon>eudicotyledons</taxon>
        <taxon>Gunneridae</taxon>
        <taxon>Pentapetalae</taxon>
        <taxon>rosids</taxon>
        <taxon>fabids</taxon>
        <taxon>Fabales</taxon>
        <taxon>Fabaceae</taxon>
        <taxon>Papilionoideae</taxon>
        <taxon>50 kb inversion clade</taxon>
        <taxon>NPAAA clade</taxon>
        <taxon>Hologalegina</taxon>
        <taxon>IRL clade</taxon>
        <taxon>Trifolieae</taxon>
        <taxon>Trifolium</taxon>
    </lineage>
</organism>
<accession>A0A392T348</accession>
<comment type="caution">
    <text evidence="1">The sequence shown here is derived from an EMBL/GenBank/DDBJ whole genome shotgun (WGS) entry which is preliminary data.</text>
</comment>
<evidence type="ECO:0000313" key="1">
    <source>
        <dbReference type="EMBL" id="MCI54924.1"/>
    </source>
</evidence>
<dbReference type="AlphaFoldDB" id="A0A392T348"/>
<sequence length="81" mass="9253">EGDVYEQLTELKKRGSVDDYITDFEYLTSQIPRLPDKQFLGYFLHGLKGEIRGKVKSLATMGDLSRTKILQVTSAVEKETR</sequence>
<name>A0A392T348_9FABA</name>
<reference evidence="1 2" key="1">
    <citation type="journal article" date="2018" name="Front. Plant Sci.">
        <title>Red Clover (Trifolium pratense) and Zigzag Clover (T. medium) - A Picture of Genomic Similarities and Differences.</title>
        <authorList>
            <person name="Dluhosova J."/>
            <person name="Istvanek J."/>
            <person name="Nedelnik J."/>
            <person name="Repkova J."/>
        </authorList>
    </citation>
    <scope>NUCLEOTIDE SEQUENCE [LARGE SCALE GENOMIC DNA]</scope>
    <source>
        <strain evidence="2">cv. 10/8</strain>
        <tissue evidence="1">Leaf</tissue>
    </source>
</reference>
<dbReference type="Proteomes" id="UP000265520">
    <property type="component" value="Unassembled WGS sequence"/>
</dbReference>
<feature type="non-terminal residue" evidence="1">
    <location>
        <position position="1"/>
    </location>
</feature>
<keyword evidence="2" id="KW-1185">Reference proteome</keyword>
<proteinExistence type="predicted"/>
<evidence type="ECO:0000313" key="2">
    <source>
        <dbReference type="Proteomes" id="UP000265520"/>
    </source>
</evidence>